<protein>
    <recommendedName>
        <fullName evidence="3">SCP-2 sterol transfer family protein</fullName>
    </recommendedName>
</protein>
<dbReference type="Gene3D" id="3.30.1050.10">
    <property type="entry name" value="SCP2 sterol-binding domain"/>
    <property type="match status" value="1"/>
</dbReference>
<dbReference type="EMBL" id="FRBK01000029">
    <property type="protein sequence ID" value="SHN28204.1"/>
    <property type="molecule type" value="Genomic_DNA"/>
</dbReference>
<dbReference type="RefSeq" id="WP_073449355.1">
    <property type="nucleotide sequence ID" value="NZ_FRBK01000029.1"/>
</dbReference>
<comment type="caution">
    <text evidence="1">The sequence shown here is derived from an EMBL/GenBank/DDBJ whole genome shotgun (WGS) entry which is preliminary data.</text>
</comment>
<dbReference type="Proteomes" id="UP000184388">
    <property type="component" value="Unassembled WGS sequence"/>
</dbReference>
<dbReference type="SUPFAM" id="SSF55718">
    <property type="entry name" value="SCP-like"/>
    <property type="match status" value="1"/>
</dbReference>
<evidence type="ECO:0000313" key="2">
    <source>
        <dbReference type="Proteomes" id="UP000184388"/>
    </source>
</evidence>
<name>A0A9X8N8I0_9ACTN</name>
<organism evidence="1 2">
    <name type="scientific">Streptomyces yunnanensis</name>
    <dbReference type="NCBI Taxonomy" id="156453"/>
    <lineage>
        <taxon>Bacteria</taxon>
        <taxon>Bacillati</taxon>
        <taxon>Actinomycetota</taxon>
        <taxon>Actinomycetes</taxon>
        <taxon>Kitasatosporales</taxon>
        <taxon>Streptomycetaceae</taxon>
        <taxon>Streptomyces</taxon>
    </lineage>
</organism>
<sequence>MTSPAGDRRTTITTLTTTPSSLGETMAYFRTKEQAAGVFEHLFTILLSDEQFTARMREAGLTLRLVQSKPDVELYVDPDGVTVDAGVDKAVINIKMSCDTAHALWSGRLLMPVALATGKVRIRGSVAKVLEFVPLLQPAFDRYPEIAARAGVAAA</sequence>
<reference evidence="2" key="1">
    <citation type="submission" date="2016-11" db="EMBL/GenBank/DDBJ databases">
        <authorList>
            <person name="Jaros S."/>
            <person name="Januszkiewicz K."/>
            <person name="Wedrychowicz H."/>
        </authorList>
    </citation>
    <scope>NUCLEOTIDE SEQUENCE [LARGE SCALE GENOMIC DNA]</scope>
    <source>
        <strain evidence="2">CGMCC 4.3555</strain>
    </source>
</reference>
<proteinExistence type="predicted"/>
<dbReference type="AlphaFoldDB" id="A0A9X8N8I0"/>
<dbReference type="InterPro" id="IPR036527">
    <property type="entry name" value="SCP2_sterol-bd_dom_sf"/>
</dbReference>
<evidence type="ECO:0008006" key="3">
    <source>
        <dbReference type="Google" id="ProtNLM"/>
    </source>
</evidence>
<gene>
    <name evidence="1" type="ORF">SAMN05216268_12970</name>
</gene>
<evidence type="ECO:0000313" key="1">
    <source>
        <dbReference type="EMBL" id="SHN28204.1"/>
    </source>
</evidence>
<accession>A0A9X8N8I0</accession>